<name>A0A9X2P7J4_9BACT</name>
<gene>
    <name evidence="1" type="ORF">NU887_05990</name>
</gene>
<accession>A0A9X2P7J4</accession>
<dbReference type="Proteomes" id="UP001142175">
    <property type="component" value="Unassembled WGS sequence"/>
</dbReference>
<organism evidence="1 2">
    <name type="scientific">Aquiflexum gelatinilyticum</name>
    <dbReference type="NCBI Taxonomy" id="2961943"/>
    <lineage>
        <taxon>Bacteria</taxon>
        <taxon>Pseudomonadati</taxon>
        <taxon>Bacteroidota</taxon>
        <taxon>Cytophagia</taxon>
        <taxon>Cytophagales</taxon>
        <taxon>Cyclobacteriaceae</taxon>
        <taxon>Aquiflexum</taxon>
    </lineage>
</organism>
<dbReference type="AlphaFoldDB" id="A0A9X2P7J4"/>
<proteinExistence type="predicted"/>
<dbReference type="RefSeq" id="WP_258422455.1">
    <property type="nucleotide sequence ID" value="NZ_JANSUY010000002.1"/>
</dbReference>
<dbReference type="EMBL" id="JANSUY010000002">
    <property type="protein sequence ID" value="MCR9014579.1"/>
    <property type="molecule type" value="Genomic_DNA"/>
</dbReference>
<protein>
    <submittedName>
        <fullName evidence="1">Uncharacterized protein</fullName>
    </submittedName>
</protein>
<sequence length="130" mass="14647">MIKTSFKVSDSHKLQTKISGESYSHISELRFRFIDKIEIGISFKFESNGKNLRITDAKLDRIESEQNGELTINVSFNNTIHQGSQAVRITINLAYESYNQSVVGSSIVKLTPEGELIQYTKTDNVSDLNS</sequence>
<keyword evidence="2" id="KW-1185">Reference proteome</keyword>
<reference evidence="1" key="1">
    <citation type="submission" date="2022-08" db="EMBL/GenBank/DDBJ databases">
        <authorList>
            <person name="Zhang D."/>
        </authorList>
    </citation>
    <scope>NUCLEOTIDE SEQUENCE</scope>
    <source>
        <strain evidence="1">XJ19-11</strain>
    </source>
</reference>
<evidence type="ECO:0000313" key="1">
    <source>
        <dbReference type="EMBL" id="MCR9014579.1"/>
    </source>
</evidence>
<comment type="caution">
    <text evidence="1">The sequence shown here is derived from an EMBL/GenBank/DDBJ whole genome shotgun (WGS) entry which is preliminary data.</text>
</comment>
<evidence type="ECO:0000313" key="2">
    <source>
        <dbReference type="Proteomes" id="UP001142175"/>
    </source>
</evidence>